<proteinExistence type="predicted"/>
<dbReference type="AlphaFoldDB" id="A0A9D2C951"/>
<dbReference type="Proteomes" id="UP000824005">
    <property type="component" value="Unassembled WGS sequence"/>
</dbReference>
<dbReference type="PANTHER" id="PTHR33164:SF5">
    <property type="entry name" value="ORGANIC HYDROPEROXIDE RESISTANCE TRANSCRIPTIONAL REGULATOR"/>
    <property type="match status" value="1"/>
</dbReference>
<evidence type="ECO:0000256" key="1">
    <source>
        <dbReference type="ARBA" id="ARBA00004496"/>
    </source>
</evidence>
<dbReference type="SUPFAM" id="SSF46785">
    <property type="entry name" value="Winged helix' DNA-binding domain"/>
    <property type="match status" value="1"/>
</dbReference>
<sequence length="101" mass="11230">ADHPLTLSELAKRLHQDAPTLSPLLKRLEARGLLQRTRSAEDERRLEVSLTADGIALRAQAEQVPTQMASRLGVSPERLEQLHEAMIELIDASQRSLEVDA</sequence>
<accession>A0A9D2C951</accession>
<dbReference type="InterPro" id="IPR036388">
    <property type="entry name" value="WH-like_DNA-bd_sf"/>
</dbReference>
<dbReference type="PRINTS" id="PR00598">
    <property type="entry name" value="HTHMARR"/>
</dbReference>
<dbReference type="InterPro" id="IPR036390">
    <property type="entry name" value="WH_DNA-bd_sf"/>
</dbReference>
<dbReference type="GO" id="GO:0006950">
    <property type="term" value="P:response to stress"/>
    <property type="evidence" value="ECO:0007669"/>
    <property type="project" value="TreeGrafter"/>
</dbReference>
<evidence type="ECO:0000259" key="2">
    <source>
        <dbReference type="PROSITE" id="PS50995"/>
    </source>
</evidence>
<feature type="non-terminal residue" evidence="3">
    <location>
        <position position="1"/>
    </location>
</feature>
<dbReference type="PANTHER" id="PTHR33164">
    <property type="entry name" value="TRANSCRIPTIONAL REGULATOR, MARR FAMILY"/>
    <property type="match status" value="1"/>
</dbReference>
<reference evidence="3" key="2">
    <citation type="submission" date="2021-04" db="EMBL/GenBank/DDBJ databases">
        <authorList>
            <person name="Gilroy R."/>
        </authorList>
    </citation>
    <scope>NUCLEOTIDE SEQUENCE</scope>
    <source>
        <strain evidence="3">ChiGjej1B1-98</strain>
    </source>
</reference>
<comment type="caution">
    <text evidence="3">The sequence shown here is derived from an EMBL/GenBank/DDBJ whole genome shotgun (WGS) entry which is preliminary data.</text>
</comment>
<dbReference type="InterPro" id="IPR039422">
    <property type="entry name" value="MarR/SlyA-like"/>
</dbReference>
<dbReference type="GO" id="GO:0005737">
    <property type="term" value="C:cytoplasm"/>
    <property type="evidence" value="ECO:0007669"/>
    <property type="project" value="UniProtKB-SubCell"/>
</dbReference>
<evidence type="ECO:0000313" key="3">
    <source>
        <dbReference type="EMBL" id="HIY66856.1"/>
    </source>
</evidence>
<evidence type="ECO:0000313" key="4">
    <source>
        <dbReference type="Proteomes" id="UP000824005"/>
    </source>
</evidence>
<dbReference type="SMART" id="SM00347">
    <property type="entry name" value="HTH_MARR"/>
    <property type="match status" value="1"/>
</dbReference>
<dbReference type="EMBL" id="DXDC01000344">
    <property type="protein sequence ID" value="HIY66856.1"/>
    <property type="molecule type" value="Genomic_DNA"/>
</dbReference>
<dbReference type="PROSITE" id="PS50995">
    <property type="entry name" value="HTH_MARR_2"/>
    <property type="match status" value="1"/>
</dbReference>
<gene>
    <name evidence="3" type="ORF">H9830_11330</name>
</gene>
<protein>
    <submittedName>
        <fullName evidence="3">MarR family transcriptional regulator</fullName>
    </submittedName>
</protein>
<dbReference type="Gene3D" id="1.10.10.10">
    <property type="entry name" value="Winged helix-like DNA-binding domain superfamily/Winged helix DNA-binding domain"/>
    <property type="match status" value="1"/>
</dbReference>
<dbReference type="Pfam" id="PF12802">
    <property type="entry name" value="MarR_2"/>
    <property type="match status" value="1"/>
</dbReference>
<comment type="subcellular location">
    <subcellularLocation>
        <location evidence="1">Cytoplasm</location>
    </subcellularLocation>
</comment>
<reference evidence="3" key="1">
    <citation type="journal article" date="2021" name="PeerJ">
        <title>Extensive microbial diversity within the chicken gut microbiome revealed by metagenomics and culture.</title>
        <authorList>
            <person name="Gilroy R."/>
            <person name="Ravi A."/>
            <person name="Getino M."/>
            <person name="Pursley I."/>
            <person name="Horton D.L."/>
            <person name="Alikhan N.F."/>
            <person name="Baker D."/>
            <person name="Gharbi K."/>
            <person name="Hall N."/>
            <person name="Watson M."/>
            <person name="Adriaenssens E.M."/>
            <person name="Foster-Nyarko E."/>
            <person name="Jarju S."/>
            <person name="Secka A."/>
            <person name="Antonio M."/>
            <person name="Oren A."/>
            <person name="Chaudhuri R.R."/>
            <person name="La Ragione R."/>
            <person name="Hildebrand F."/>
            <person name="Pallen M.J."/>
        </authorList>
    </citation>
    <scope>NUCLEOTIDE SEQUENCE</scope>
    <source>
        <strain evidence="3">ChiGjej1B1-98</strain>
    </source>
</reference>
<dbReference type="InterPro" id="IPR000835">
    <property type="entry name" value="HTH_MarR-typ"/>
</dbReference>
<dbReference type="GO" id="GO:0003700">
    <property type="term" value="F:DNA-binding transcription factor activity"/>
    <property type="evidence" value="ECO:0007669"/>
    <property type="project" value="InterPro"/>
</dbReference>
<name>A0A9D2C951_9MICO</name>
<organism evidence="3 4">
    <name type="scientific">Candidatus Agrococcus pullicola</name>
    <dbReference type="NCBI Taxonomy" id="2838429"/>
    <lineage>
        <taxon>Bacteria</taxon>
        <taxon>Bacillati</taxon>
        <taxon>Actinomycetota</taxon>
        <taxon>Actinomycetes</taxon>
        <taxon>Micrococcales</taxon>
        <taxon>Microbacteriaceae</taxon>
        <taxon>Agrococcus</taxon>
    </lineage>
</organism>
<feature type="domain" description="HTH marR-type" evidence="2">
    <location>
        <begin position="1"/>
        <end position="91"/>
    </location>
</feature>